<accession>A0A4R4EBT7</accession>
<feature type="domain" description="Helicase ATP-binding" evidence="13">
    <location>
        <begin position="79"/>
        <end position="236"/>
    </location>
</feature>
<evidence type="ECO:0000256" key="10">
    <source>
        <dbReference type="ARBA" id="ARBA00023010"/>
    </source>
</evidence>
<dbReference type="InterPro" id="IPR036266">
    <property type="entry name" value="SecA_Wing/Scaffold_sf"/>
</dbReference>
<keyword evidence="4 12" id="KW-1003">Cell membrane</keyword>
<evidence type="ECO:0000259" key="15">
    <source>
        <dbReference type="PROSITE" id="PS51196"/>
    </source>
</evidence>
<organism evidence="16 17">
    <name type="scientific">Paenibacillus albiflavus</name>
    <dbReference type="NCBI Taxonomy" id="2545760"/>
    <lineage>
        <taxon>Bacteria</taxon>
        <taxon>Bacillati</taxon>
        <taxon>Bacillota</taxon>
        <taxon>Bacilli</taxon>
        <taxon>Bacillales</taxon>
        <taxon>Paenibacillaceae</taxon>
        <taxon>Paenibacillus</taxon>
    </lineage>
</organism>
<dbReference type="InterPro" id="IPR000185">
    <property type="entry name" value="SecA"/>
</dbReference>
<dbReference type="SUPFAM" id="SSF52540">
    <property type="entry name" value="P-loop containing nucleoside triphosphate hydrolases"/>
    <property type="match status" value="2"/>
</dbReference>
<evidence type="ECO:0000256" key="2">
    <source>
        <dbReference type="ARBA" id="ARBA00007650"/>
    </source>
</evidence>
<reference evidence="16 17" key="1">
    <citation type="submission" date="2019-03" db="EMBL/GenBank/DDBJ databases">
        <authorList>
            <person name="Kim M.K.M."/>
        </authorList>
    </citation>
    <scope>NUCLEOTIDE SEQUENCE [LARGE SCALE GENOMIC DNA]</scope>
    <source>
        <strain evidence="16 17">18JY21-1</strain>
    </source>
</reference>
<dbReference type="EMBL" id="SKFG01000013">
    <property type="protein sequence ID" value="TCZ76410.1"/>
    <property type="molecule type" value="Genomic_DNA"/>
</dbReference>
<dbReference type="SUPFAM" id="SSF81767">
    <property type="entry name" value="Pre-protein crosslinking domain of SecA"/>
    <property type="match status" value="1"/>
</dbReference>
<dbReference type="GO" id="GO:0065002">
    <property type="term" value="P:intracellular protein transmembrane transport"/>
    <property type="evidence" value="ECO:0007669"/>
    <property type="project" value="UniProtKB-UniRule"/>
</dbReference>
<gene>
    <name evidence="16" type="primary">secA2</name>
    <name evidence="12" type="synonym">secA</name>
    <name evidence="16" type="ORF">E0485_14015</name>
</gene>
<evidence type="ECO:0000256" key="12">
    <source>
        <dbReference type="HAMAP-Rule" id="MF_01382"/>
    </source>
</evidence>
<comment type="subcellular location">
    <subcellularLocation>
        <location evidence="12">Cell membrane</location>
        <topology evidence="12">Peripheral membrane protein</topology>
        <orientation evidence="12">Cytoplasmic side</orientation>
    </subcellularLocation>
    <subcellularLocation>
        <location evidence="12">Cytoplasm</location>
    </subcellularLocation>
    <subcellularLocation>
        <location evidence="1">Membrane</location>
        <topology evidence="1">Peripheral membrane protein</topology>
    </subcellularLocation>
    <text evidence="12">Distribution is 50-50.</text>
</comment>
<dbReference type="SMART" id="SM00958">
    <property type="entry name" value="SecA_PP_bind"/>
    <property type="match status" value="1"/>
</dbReference>
<keyword evidence="11 12" id="KW-0472">Membrane</keyword>
<dbReference type="InterPro" id="IPR020937">
    <property type="entry name" value="SecA_CS"/>
</dbReference>
<evidence type="ECO:0000256" key="8">
    <source>
        <dbReference type="ARBA" id="ARBA00022927"/>
    </source>
</evidence>
<dbReference type="Proteomes" id="UP000295418">
    <property type="component" value="Unassembled WGS sequence"/>
</dbReference>
<comment type="similarity">
    <text evidence="2 12">Belongs to the SecA family.</text>
</comment>
<dbReference type="InterPro" id="IPR014001">
    <property type="entry name" value="Helicase_ATP-bd"/>
</dbReference>
<dbReference type="GO" id="GO:0005829">
    <property type="term" value="C:cytosol"/>
    <property type="evidence" value="ECO:0007669"/>
    <property type="project" value="TreeGrafter"/>
</dbReference>
<keyword evidence="17" id="KW-1185">Reference proteome</keyword>
<dbReference type="GO" id="GO:0005886">
    <property type="term" value="C:plasma membrane"/>
    <property type="evidence" value="ECO:0007669"/>
    <property type="project" value="UniProtKB-SubCell"/>
</dbReference>
<dbReference type="Gene3D" id="3.90.1440.10">
    <property type="entry name" value="SecA, preprotein cross-linking domain"/>
    <property type="match status" value="1"/>
</dbReference>
<comment type="caution">
    <text evidence="16">The sequence shown here is derived from an EMBL/GenBank/DDBJ whole genome shotgun (WGS) entry which is preliminary data.</text>
</comment>
<dbReference type="GO" id="GO:0005524">
    <property type="term" value="F:ATP binding"/>
    <property type="evidence" value="ECO:0007669"/>
    <property type="project" value="UniProtKB-UniRule"/>
</dbReference>
<dbReference type="Pfam" id="PF21090">
    <property type="entry name" value="P-loop_SecA"/>
    <property type="match status" value="2"/>
</dbReference>
<keyword evidence="3 12" id="KW-0813">Transport</keyword>
<proteinExistence type="inferred from homology"/>
<dbReference type="PANTHER" id="PTHR30612">
    <property type="entry name" value="SECA INNER MEMBRANE COMPONENT OF SEC PROTEIN SECRETION SYSTEM"/>
    <property type="match status" value="1"/>
</dbReference>
<dbReference type="InterPro" id="IPR011130">
    <property type="entry name" value="SecA_preprotein_X-link_dom"/>
</dbReference>
<dbReference type="GO" id="GO:0031522">
    <property type="term" value="C:cell envelope Sec protein transport complex"/>
    <property type="evidence" value="ECO:0007669"/>
    <property type="project" value="TreeGrafter"/>
</dbReference>
<keyword evidence="5 12" id="KW-0963">Cytoplasm</keyword>
<dbReference type="SUPFAM" id="SSF81886">
    <property type="entry name" value="Helical scaffold and wing domains of SecA"/>
    <property type="match status" value="1"/>
</dbReference>
<protein>
    <recommendedName>
        <fullName evidence="12">Protein translocase subunit SecA</fullName>
        <ecNumber evidence="12">7.4.2.8</ecNumber>
    </recommendedName>
</protein>
<keyword evidence="8 12" id="KW-0653">Protein transport</keyword>
<dbReference type="SMART" id="SM00957">
    <property type="entry name" value="SecA_DEAD"/>
    <property type="match status" value="1"/>
</dbReference>
<dbReference type="PROSITE" id="PS51192">
    <property type="entry name" value="HELICASE_ATP_BIND_1"/>
    <property type="match status" value="1"/>
</dbReference>
<dbReference type="CDD" id="cd18803">
    <property type="entry name" value="SF2_C_secA"/>
    <property type="match status" value="1"/>
</dbReference>
<dbReference type="InterPro" id="IPR027417">
    <property type="entry name" value="P-loop_NTPase"/>
</dbReference>
<evidence type="ECO:0000259" key="13">
    <source>
        <dbReference type="PROSITE" id="PS51192"/>
    </source>
</evidence>
<feature type="domain" description="Helicase C-terminal" evidence="14">
    <location>
        <begin position="411"/>
        <end position="585"/>
    </location>
</feature>
<evidence type="ECO:0000256" key="5">
    <source>
        <dbReference type="ARBA" id="ARBA00022490"/>
    </source>
</evidence>
<dbReference type="GO" id="GO:0043952">
    <property type="term" value="P:protein transport by the Sec complex"/>
    <property type="evidence" value="ECO:0007669"/>
    <property type="project" value="TreeGrafter"/>
</dbReference>
<evidence type="ECO:0000256" key="11">
    <source>
        <dbReference type="ARBA" id="ARBA00023136"/>
    </source>
</evidence>
<dbReference type="Pfam" id="PF01043">
    <property type="entry name" value="SecA_PP_bind"/>
    <property type="match status" value="1"/>
</dbReference>
<dbReference type="FunFam" id="3.40.50.300:FF:000429">
    <property type="entry name" value="Preprotein translocase subunit SecA"/>
    <property type="match status" value="1"/>
</dbReference>
<feature type="binding site" evidence="12">
    <location>
        <position position="77"/>
    </location>
    <ligand>
        <name>ATP</name>
        <dbReference type="ChEBI" id="CHEBI:30616"/>
    </ligand>
</feature>
<dbReference type="OrthoDB" id="9805579at2"/>
<dbReference type="InterPro" id="IPR001650">
    <property type="entry name" value="Helicase_C-like"/>
</dbReference>
<dbReference type="GO" id="GO:0008564">
    <property type="term" value="F:protein-exporting ATPase activity"/>
    <property type="evidence" value="ECO:0007669"/>
    <property type="project" value="UniProtKB-EC"/>
</dbReference>
<dbReference type="PANTHER" id="PTHR30612:SF0">
    <property type="entry name" value="CHLOROPLAST PROTEIN-TRANSPORTING ATPASE"/>
    <property type="match status" value="1"/>
</dbReference>
<dbReference type="PROSITE" id="PS51194">
    <property type="entry name" value="HELICASE_CTER"/>
    <property type="match status" value="1"/>
</dbReference>
<dbReference type="Pfam" id="PF07516">
    <property type="entry name" value="SecA_SW"/>
    <property type="match status" value="1"/>
</dbReference>
<evidence type="ECO:0000313" key="17">
    <source>
        <dbReference type="Proteomes" id="UP000295418"/>
    </source>
</evidence>
<evidence type="ECO:0000256" key="4">
    <source>
        <dbReference type="ARBA" id="ARBA00022475"/>
    </source>
</evidence>
<dbReference type="PRINTS" id="PR00906">
    <property type="entry name" value="SECA"/>
</dbReference>
<dbReference type="CDD" id="cd17928">
    <property type="entry name" value="DEXDc_SecA"/>
    <property type="match status" value="1"/>
</dbReference>
<dbReference type="InterPro" id="IPR011116">
    <property type="entry name" value="SecA_Wing/Scaffold"/>
</dbReference>
<dbReference type="GO" id="GO:0006605">
    <property type="term" value="P:protein targeting"/>
    <property type="evidence" value="ECO:0007669"/>
    <property type="project" value="UniProtKB-UniRule"/>
</dbReference>
<name>A0A4R4EBT7_9BACL</name>
<dbReference type="NCBIfam" id="TIGR04221">
    <property type="entry name" value="SecA2_Mycobac"/>
    <property type="match status" value="1"/>
</dbReference>
<dbReference type="Pfam" id="PF07517">
    <property type="entry name" value="SecA_DEAD"/>
    <property type="match status" value="1"/>
</dbReference>
<sequence length="754" mass="86014">MHERLVKHKLKAYEARLSQIKQIRLEELSDRELQESSLHLRQEALQGRVLDDLLVEAYAIGIEAFWRIKRIRLYDVQIIAGIALHEGKLIEMQTGEGKTFAAVLPAYLNALTGKGVHVLTFNDYLARRDCEWLSPLFEFLGLSVGYIQERMSLQDRQVAYAVDITYSTAKQAGFDYLKDSICYEVSSLVQRPFHYAIVDEADSILLDEARIPLVIAGEEAADHHVNWRTLSDVVQQYLREGIDYETDEYKRNVYFTESGMDLVEAILHCGNLYDEENAELLAALHTVLHAEALLQRDVDYIVSDGQILLVDEFTGRVADKRHYPDGIHEAVEAKEGILSRGKGTILSSITLQHLMSQYAKLSGMTATAKAAEDEFRQTYCLEVVIIPPNKPCRRRDHPHLIYTHQKAKYQAMLADIVDVHRTGRPILIGTSSVEESDQLANQLKLLGVACSVLNARNDEMEAAIIACAGQYGAVTVSTNMAGRGVDIALGGGNAEEYAAVAKLGGLYVMGTSLHESIRIDHQLRGRAGRQGDPGSTRFYVSLEDELIQRYGIYHVIPEEYEYLRQDEPLKDPVIHKAIAHIQRVMVGQHQEIRATLNKYSDIVEEQRQLLCTRRYQILTDQLQLNFLANRMPDKYQQVCTRYGELSAKKLEKRITLLAMDRCFADYLDYMAYVKEGIHLESISNKNPLDEFHRQIITYYEQLSSRIEDRILSGFQAFELTNEEMDLNQEELRVPSATWTYMINDQFFSNRINLF</sequence>
<keyword evidence="6 12" id="KW-0547">Nucleotide-binding</keyword>
<dbReference type="InterPro" id="IPR026389">
    <property type="entry name" value="SecA_Actinobact-type"/>
</dbReference>
<keyword evidence="9 12" id="KW-1278">Translocase</keyword>
<feature type="binding site" evidence="12">
    <location>
        <position position="486"/>
    </location>
    <ligand>
        <name>ATP</name>
        <dbReference type="ChEBI" id="CHEBI:30616"/>
    </ligand>
</feature>
<dbReference type="Gene3D" id="3.40.50.300">
    <property type="entry name" value="P-loop containing nucleotide triphosphate hydrolases"/>
    <property type="match status" value="3"/>
</dbReference>
<comment type="catalytic activity">
    <reaction evidence="12">
        <text>ATP + H2O + cellular proteinSide 1 = ADP + phosphate + cellular proteinSide 2.</text>
        <dbReference type="EC" id="7.4.2.8"/>
    </reaction>
</comment>
<comment type="function">
    <text evidence="12">Part of the Sec protein translocase complex. Interacts with the SecYEG preprotein conducting channel. Has a central role in coupling the hydrolysis of ATP to the transfer of proteins into and across the cell membrane, serving as an ATP-driven molecular motor driving the stepwise translocation of polypeptide chains across the membrane.</text>
</comment>
<dbReference type="PROSITE" id="PS01312">
    <property type="entry name" value="SECA"/>
    <property type="match status" value="1"/>
</dbReference>
<evidence type="ECO:0000259" key="14">
    <source>
        <dbReference type="PROSITE" id="PS51194"/>
    </source>
</evidence>
<evidence type="ECO:0000256" key="1">
    <source>
        <dbReference type="ARBA" id="ARBA00004170"/>
    </source>
</evidence>
<evidence type="ECO:0000256" key="6">
    <source>
        <dbReference type="ARBA" id="ARBA00022741"/>
    </source>
</evidence>
<evidence type="ECO:0000313" key="16">
    <source>
        <dbReference type="EMBL" id="TCZ76410.1"/>
    </source>
</evidence>
<keyword evidence="7 12" id="KW-0067">ATP-binding</keyword>
<keyword evidence="10 12" id="KW-0811">Translocation</keyword>
<feature type="binding site" evidence="12">
    <location>
        <begin position="95"/>
        <end position="99"/>
    </location>
    <ligand>
        <name>ATP</name>
        <dbReference type="ChEBI" id="CHEBI:30616"/>
    </ligand>
</feature>
<evidence type="ECO:0000256" key="7">
    <source>
        <dbReference type="ARBA" id="ARBA00022840"/>
    </source>
</evidence>
<dbReference type="InterPro" id="IPR014018">
    <property type="entry name" value="SecA_motor_DEAD"/>
</dbReference>
<dbReference type="InterPro" id="IPR011115">
    <property type="entry name" value="SecA_DEAD"/>
</dbReference>
<comment type="subunit">
    <text evidence="12">Monomer and homodimer. Part of the essential Sec protein translocation apparatus which comprises SecA, SecYEG and auxiliary proteins SecDF. Other proteins may also be involved.</text>
</comment>
<dbReference type="GO" id="GO:0017038">
    <property type="term" value="P:protein import"/>
    <property type="evidence" value="ECO:0007669"/>
    <property type="project" value="InterPro"/>
</dbReference>
<evidence type="ECO:0000256" key="3">
    <source>
        <dbReference type="ARBA" id="ARBA00022448"/>
    </source>
</evidence>
<dbReference type="InterPro" id="IPR044722">
    <property type="entry name" value="SecA_SF2_C"/>
</dbReference>
<dbReference type="HAMAP" id="MF_01382">
    <property type="entry name" value="SecA"/>
    <property type="match status" value="1"/>
</dbReference>
<dbReference type="Gene3D" id="1.10.3060.10">
    <property type="entry name" value="Helical scaffold and wing domains of SecA"/>
    <property type="match status" value="1"/>
</dbReference>
<dbReference type="InterPro" id="IPR036670">
    <property type="entry name" value="SecA_X-link_sf"/>
</dbReference>
<dbReference type="PROSITE" id="PS51196">
    <property type="entry name" value="SECA_MOTOR_DEAD"/>
    <property type="match status" value="1"/>
</dbReference>
<dbReference type="EC" id="7.4.2.8" evidence="12"/>
<feature type="domain" description="SecA family profile" evidence="15">
    <location>
        <begin position="1"/>
        <end position="571"/>
    </location>
</feature>
<dbReference type="AlphaFoldDB" id="A0A4R4EBT7"/>
<evidence type="ECO:0000256" key="9">
    <source>
        <dbReference type="ARBA" id="ARBA00022967"/>
    </source>
</evidence>